<evidence type="ECO:0000313" key="2">
    <source>
        <dbReference type="EMBL" id="RXH86967.1"/>
    </source>
</evidence>
<comment type="caution">
    <text evidence="2">The sequence shown here is derived from an EMBL/GenBank/DDBJ whole genome shotgun (WGS) entry which is preliminary data.</text>
</comment>
<sequence>MVGPSPDLTKVINIKLLCSYCSKILPCYPDSKLRYLNGETRVLAVPRFISFSKLSSKMTELYGPSITAFSLHCQLPTEDLDALVSIKSDEDLVNLIEEYDRAASSSNLKIRAFLLLIPISRTPKSISSPSSILAYRCLHNQHYFRKVFKACMRLWKYQQENRSKLVVAGLNRWEIDEIASRIGQLYFG</sequence>
<evidence type="ECO:0000259" key="1">
    <source>
        <dbReference type="SMART" id="SM00666"/>
    </source>
</evidence>
<dbReference type="SMART" id="SM00666">
    <property type="entry name" value="PB1"/>
    <property type="match status" value="1"/>
</dbReference>
<dbReference type="InterPro" id="IPR022709">
    <property type="entry name" value="SCAI"/>
</dbReference>
<evidence type="ECO:0000313" key="3">
    <source>
        <dbReference type="Proteomes" id="UP000290289"/>
    </source>
</evidence>
<dbReference type="Gene3D" id="3.10.20.90">
    <property type="entry name" value="Phosphatidylinositol 3-kinase Catalytic Subunit, Chain A, domain 1"/>
    <property type="match status" value="1"/>
</dbReference>
<name>A0A498IXD0_MALDO</name>
<dbReference type="SUPFAM" id="SSF54277">
    <property type="entry name" value="CAD &amp; PB1 domains"/>
    <property type="match status" value="1"/>
</dbReference>
<dbReference type="CDD" id="cd06410">
    <property type="entry name" value="PB1_UP2"/>
    <property type="match status" value="1"/>
</dbReference>
<gene>
    <name evidence="2" type="ORF">DVH24_022240</name>
</gene>
<feature type="domain" description="PB1" evidence="1">
    <location>
        <begin position="28"/>
        <end position="117"/>
    </location>
</feature>
<keyword evidence="3" id="KW-1185">Reference proteome</keyword>
<dbReference type="AlphaFoldDB" id="A0A498IXD0"/>
<organism evidence="2 3">
    <name type="scientific">Malus domestica</name>
    <name type="common">Apple</name>
    <name type="synonym">Pyrus malus</name>
    <dbReference type="NCBI Taxonomy" id="3750"/>
    <lineage>
        <taxon>Eukaryota</taxon>
        <taxon>Viridiplantae</taxon>
        <taxon>Streptophyta</taxon>
        <taxon>Embryophyta</taxon>
        <taxon>Tracheophyta</taxon>
        <taxon>Spermatophyta</taxon>
        <taxon>Magnoliopsida</taxon>
        <taxon>eudicotyledons</taxon>
        <taxon>Gunneridae</taxon>
        <taxon>Pentapetalae</taxon>
        <taxon>rosids</taxon>
        <taxon>fabids</taxon>
        <taxon>Rosales</taxon>
        <taxon>Rosaceae</taxon>
        <taxon>Amygdaloideae</taxon>
        <taxon>Maleae</taxon>
        <taxon>Malus</taxon>
    </lineage>
</organism>
<dbReference type="GO" id="GO:0003714">
    <property type="term" value="F:transcription corepressor activity"/>
    <property type="evidence" value="ECO:0007669"/>
    <property type="project" value="InterPro"/>
</dbReference>
<dbReference type="Proteomes" id="UP000290289">
    <property type="component" value="Chromosome 10"/>
</dbReference>
<dbReference type="PANTHER" id="PTHR31066:SF10">
    <property type="entry name" value="OCTICOSAPEPTIDE_PHOX_BEM1P FAMILY PROTEIN"/>
    <property type="match status" value="1"/>
</dbReference>
<dbReference type="Pfam" id="PF12070">
    <property type="entry name" value="SCAI"/>
    <property type="match status" value="1"/>
</dbReference>
<accession>A0A498IXD0</accession>
<dbReference type="STRING" id="3750.A0A498IXD0"/>
<dbReference type="PANTHER" id="PTHR31066">
    <property type="entry name" value="OS05G0427100 PROTEIN-RELATED"/>
    <property type="match status" value="1"/>
</dbReference>
<dbReference type="InterPro" id="IPR000270">
    <property type="entry name" value="PB1_dom"/>
</dbReference>
<dbReference type="Pfam" id="PF00564">
    <property type="entry name" value="PB1"/>
    <property type="match status" value="1"/>
</dbReference>
<dbReference type="GO" id="GO:0006351">
    <property type="term" value="P:DNA-templated transcription"/>
    <property type="evidence" value="ECO:0007669"/>
    <property type="project" value="InterPro"/>
</dbReference>
<protein>
    <recommendedName>
        <fullName evidence="1">PB1 domain-containing protein</fullName>
    </recommendedName>
</protein>
<proteinExistence type="predicted"/>
<dbReference type="EMBL" id="RDQH01000336">
    <property type="protein sequence ID" value="RXH86967.1"/>
    <property type="molecule type" value="Genomic_DNA"/>
</dbReference>
<reference evidence="2 3" key="1">
    <citation type="submission" date="2018-10" db="EMBL/GenBank/DDBJ databases">
        <title>A high-quality apple genome assembly.</title>
        <authorList>
            <person name="Hu J."/>
        </authorList>
    </citation>
    <scope>NUCLEOTIDE SEQUENCE [LARGE SCALE GENOMIC DNA]</scope>
    <source>
        <strain evidence="3">cv. HFTH1</strain>
        <tissue evidence="2">Young leaf</tissue>
    </source>
</reference>
<dbReference type="InterPro" id="IPR053198">
    <property type="entry name" value="Gynoecium_Dev_Regulator"/>
</dbReference>